<dbReference type="PROSITE" id="PS00189">
    <property type="entry name" value="LIPOYL"/>
    <property type="match status" value="1"/>
</dbReference>
<dbReference type="InterPro" id="IPR011053">
    <property type="entry name" value="Single_hybrid_motif"/>
</dbReference>
<dbReference type="Pfam" id="PF00364">
    <property type="entry name" value="Biotin_lipoyl"/>
    <property type="match status" value="1"/>
</dbReference>
<evidence type="ECO:0000259" key="6">
    <source>
        <dbReference type="PROSITE" id="PS50968"/>
    </source>
</evidence>
<dbReference type="AlphaFoldDB" id="A0A382EW78"/>
<dbReference type="InterPro" id="IPR001078">
    <property type="entry name" value="2-oxoacid_DH_actylTfrase"/>
</dbReference>
<accession>A0A382EW78</accession>
<dbReference type="Gene3D" id="3.30.559.10">
    <property type="entry name" value="Chloramphenicol acetyltransferase-like domain"/>
    <property type="match status" value="1"/>
</dbReference>
<dbReference type="SUPFAM" id="SSF52777">
    <property type="entry name" value="CoA-dependent acyltransferases"/>
    <property type="match status" value="1"/>
</dbReference>
<proteinExistence type="inferred from homology"/>
<organism evidence="8">
    <name type="scientific">marine metagenome</name>
    <dbReference type="NCBI Taxonomy" id="408172"/>
    <lineage>
        <taxon>unclassified sequences</taxon>
        <taxon>metagenomes</taxon>
        <taxon>ecological metagenomes</taxon>
    </lineage>
</organism>
<dbReference type="GO" id="GO:0016407">
    <property type="term" value="F:acetyltransferase activity"/>
    <property type="evidence" value="ECO:0007669"/>
    <property type="project" value="TreeGrafter"/>
</dbReference>
<feature type="domain" description="Lipoyl-binding" evidence="6">
    <location>
        <begin position="2"/>
        <end position="77"/>
    </location>
</feature>
<evidence type="ECO:0000256" key="1">
    <source>
        <dbReference type="ARBA" id="ARBA00001938"/>
    </source>
</evidence>
<dbReference type="PANTHER" id="PTHR43178:SF5">
    <property type="entry name" value="LIPOAMIDE ACYLTRANSFERASE COMPONENT OF BRANCHED-CHAIN ALPHA-KETO ACID DEHYDROGENASE COMPLEX, MITOCHONDRIAL"/>
    <property type="match status" value="1"/>
</dbReference>
<dbReference type="Pfam" id="PF02817">
    <property type="entry name" value="E3_binding"/>
    <property type="match status" value="1"/>
</dbReference>
<dbReference type="Gene3D" id="4.10.320.10">
    <property type="entry name" value="E3-binding domain"/>
    <property type="match status" value="1"/>
</dbReference>
<evidence type="ECO:0000256" key="3">
    <source>
        <dbReference type="ARBA" id="ARBA00022679"/>
    </source>
</evidence>
<evidence type="ECO:0008006" key="9">
    <source>
        <dbReference type="Google" id="ProtNLM"/>
    </source>
</evidence>
<feature type="domain" description="Peripheral subunit-binding (PSBD)" evidence="7">
    <location>
        <begin position="102"/>
        <end position="139"/>
    </location>
</feature>
<dbReference type="EMBL" id="UINC01046695">
    <property type="protein sequence ID" value="SVB55036.1"/>
    <property type="molecule type" value="Genomic_DNA"/>
</dbReference>
<dbReference type="GO" id="GO:0031405">
    <property type="term" value="F:lipoic acid binding"/>
    <property type="evidence" value="ECO:0007669"/>
    <property type="project" value="TreeGrafter"/>
</dbReference>
<dbReference type="InterPro" id="IPR036625">
    <property type="entry name" value="E3-bd_dom_sf"/>
</dbReference>
<comment type="similarity">
    <text evidence="2">Belongs to the 2-oxoacid dehydrogenase family.</text>
</comment>
<dbReference type="InterPro" id="IPR023213">
    <property type="entry name" value="CAT-like_dom_sf"/>
</dbReference>
<dbReference type="GO" id="GO:0005737">
    <property type="term" value="C:cytoplasm"/>
    <property type="evidence" value="ECO:0007669"/>
    <property type="project" value="TreeGrafter"/>
</dbReference>
<dbReference type="PROSITE" id="PS50968">
    <property type="entry name" value="BIOTINYL_LIPOYL"/>
    <property type="match status" value="1"/>
</dbReference>
<evidence type="ECO:0000259" key="7">
    <source>
        <dbReference type="PROSITE" id="PS51826"/>
    </source>
</evidence>
<dbReference type="InterPro" id="IPR004167">
    <property type="entry name" value="PSBD"/>
</dbReference>
<keyword evidence="5" id="KW-0012">Acyltransferase</keyword>
<dbReference type="PROSITE" id="PS51826">
    <property type="entry name" value="PSBD"/>
    <property type="match status" value="1"/>
</dbReference>
<dbReference type="Gene3D" id="2.40.50.100">
    <property type="match status" value="1"/>
</dbReference>
<keyword evidence="4" id="KW-0450">Lipoyl</keyword>
<evidence type="ECO:0000313" key="8">
    <source>
        <dbReference type="EMBL" id="SVB55036.1"/>
    </source>
</evidence>
<dbReference type="SUPFAM" id="SSF47005">
    <property type="entry name" value="Peripheral subunit-binding domain of 2-oxo acid dehydrogenase complex"/>
    <property type="match status" value="1"/>
</dbReference>
<gene>
    <name evidence="8" type="ORF">METZ01_LOCUS207890</name>
</gene>
<dbReference type="Pfam" id="PF00198">
    <property type="entry name" value="2-oxoacid_dh"/>
    <property type="match status" value="1"/>
</dbReference>
<dbReference type="SUPFAM" id="SSF51230">
    <property type="entry name" value="Single hybrid motif"/>
    <property type="match status" value="1"/>
</dbReference>
<comment type="cofactor">
    <cofactor evidence="1">
        <name>(R)-lipoate</name>
        <dbReference type="ChEBI" id="CHEBI:83088"/>
    </cofactor>
</comment>
<reference evidence="8" key="1">
    <citation type="submission" date="2018-05" db="EMBL/GenBank/DDBJ databases">
        <authorList>
            <person name="Lanie J.A."/>
            <person name="Ng W.-L."/>
            <person name="Kazmierczak K.M."/>
            <person name="Andrzejewski T.M."/>
            <person name="Davidsen T.M."/>
            <person name="Wayne K.J."/>
            <person name="Tettelin H."/>
            <person name="Glass J.I."/>
            <person name="Rusch D."/>
            <person name="Podicherti R."/>
            <person name="Tsui H.-C.T."/>
            <person name="Winkler M.E."/>
        </authorList>
    </citation>
    <scope>NUCLEOTIDE SEQUENCE</scope>
</reference>
<evidence type="ECO:0000256" key="2">
    <source>
        <dbReference type="ARBA" id="ARBA00007317"/>
    </source>
</evidence>
<dbReference type="CDD" id="cd06849">
    <property type="entry name" value="lipoyl_domain"/>
    <property type="match status" value="1"/>
</dbReference>
<dbReference type="InterPro" id="IPR000089">
    <property type="entry name" value="Biotin_lipoyl"/>
</dbReference>
<name>A0A382EW78_9ZZZZ</name>
<protein>
    <recommendedName>
        <fullName evidence="9">Dihydrolipoamide acetyltransferase component of pyruvate dehydrogenase complex</fullName>
    </recommendedName>
</protein>
<dbReference type="InterPro" id="IPR050743">
    <property type="entry name" value="2-oxoacid_DH_E2_comp"/>
</dbReference>
<keyword evidence="3" id="KW-0808">Transferase</keyword>
<dbReference type="InterPro" id="IPR003016">
    <property type="entry name" value="2-oxoA_DH_lipoyl-BS"/>
</dbReference>
<evidence type="ECO:0000256" key="4">
    <source>
        <dbReference type="ARBA" id="ARBA00022823"/>
    </source>
</evidence>
<feature type="non-terminal residue" evidence="8">
    <location>
        <position position="368"/>
    </location>
</feature>
<evidence type="ECO:0000256" key="5">
    <source>
        <dbReference type="ARBA" id="ARBA00023315"/>
    </source>
</evidence>
<dbReference type="PANTHER" id="PTHR43178">
    <property type="entry name" value="DIHYDROLIPOAMIDE ACETYLTRANSFERASE COMPONENT OF PYRUVATE DEHYDROGENASE COMPLEX"/>
    <property type="match status" value="1"/>
</dbReference>
<sequence>MATQFRLAALGHTMETGRVVEWHVAEGKPVEEGQLLVSIETDKTVVEVNSPIGGTVLRIEGTVDEEYQVGDTLAWIGEDNETIPDKVDVETSPTQEPSSAPRVTPVAERLAERHGIDASGLTGTGPDGRVTKDDVRRAIKSGTATDTLAEASPGVEINPLVGIRRTTAERLSSNWSVAPHVTEGIEVDATAMATLRENNKNTWQESKTAVPSINDFVLKATANALQTHPRLNAALIDNAIHQYQDIHLGVAVEVDAGLVVPVVHSTGSLSLLEIAAAVKRLGARAQSGQLTPEELGGATFTVTNLGHLGIDWFTPVLNPPQCAILGVGRVRKAPVVENDSIVARDTMTLVLTFDHRVIDGAPCARFLA</sequence>